<reference evidence="1" key="1">
    <citation type="submission" date="2018-06" db="EMBL/GenBank/DDBJ databases">
        <authorList>
            <person name="Zhirakovskaya E."/>
        </authorList>
    </citation>
    <scope>NUCLEOTIDE SEQUENCE</scope>
</reference>
<gene>
    <name evidence="1" type="ORF">MNBD_GAMMA25-1296</name>
</gene>
<protein>
    <submittedName>
        <fullName evidence="1">Uncharacterized protein</fullName>
    </submittedName>
</protein>
<accession>A0A3B1BYY8</accession>
<proteinExistence type="predicted"/>
<dbReference type="AlphaFoldDB" id="A0A3B1BYY8"/>
<organism evidence="1">
    <name type="scientific">hydrothermal vent metagenome</name>
    <dbReference type="NCBI Taxonomy" id="652676"/>
    <lineage>
        <taxon>unclassified sequences</taxon>
        <taxon>metagenomes</taxon>
        <taxon>ecological metagenomes</taxon>
    </lineage>
</organism>
<sequence>MDETQYHSMYRSINQRKCVFEKTINARRASCSCAKRFNLADREGVACESASGYEHCLELLEQLRKNSSFALHVAHIDGPLPHSNELKVQAGGLLGLKEVTQKENPAVTNTDDIHALLNVAKQQFKQIENFPYTEIVKSINNFKGRQRRK</sequence>
<evidence type="ECO:0000313" key="1">
    <source>
        <dbReference type="EMBL" id="VAX09837.1"/>
    </source>
</evidence>
<dbReference type="EMBL" id="UOFY01000042">
    <property type="protein sequence ID" value="VAX09837.1"/>
    <property type="molecule type" value="Genomic_DNA"/>
</dbReference>
<name>A0A3B1BYY8_9ZZZZ</name>